<dbReference type="EMBL" id="CP031263">
    <property type="protein sequence ID" value="AXH91632.1"/>
    <property type="molecule type" value="Genomic_DNA"/>
</dbReference>
<evidence type="ECO:0000256" key="4">
    <source>
        <dbReference type="ARBA" id="ARBA00022827"/>
    </source>
</evidence>
<keyword evidence="5" id="KW-0560">Oxidoreductase</keyword>
<feature type="domain" description="FAD dependent oxidoreductase" evidence="9">
    <location>
        <begin position="6"/>
        <end position="309"/>
    </location>
</feature>
<evidence type="ECO:0000313" key="11">
    <source>
        <dbReference type="Proteomes" id="UP000253958"/>
    </source>
</evidence>
<dbReference type="Gene3D" id="3.30.9.10">
    <property type="entry name" value="D-Amino Acid Oxidase, subunit A, domain 2"/>
    <property type="match status" value="1"/>
</dbReference>
<evidence type="ECO:0000256" key="1">
    <source>
        <dbReference type="ARBA" id="ARBA00001974"/>
    </source>
</evidence>
<dbReference type="InterPro" id="IPR006181">
    <property type="entry name" value="D-amino_acid_oxidase_CS"/>
</dbReference>
<dbReference type="PANTHER" id="PTHR11530">
    <property type="entry name" value="D-AMINO ACID OXIDASE"/>
    <property type="match status" value="1"/>
</dbReference>
<dbReference type="InterPro" id="IPR023209">
    <property type="entry name" value="DAO"/>
</dbReference>
<dbReference type="SUPFAM" id="SSF51971">
    <property type="entry name" value="Nucleotide-binding domain"/>
    <property type="match status" value="1"/>
</dbReference>
<organism evidence="10 11">
    <name type="scientific">Micromonospora aurantiaca</name>
    <name type="common">nom. illeg.</name>
    <dbReference type="NCBI Taxonomy" id="47850"/>
    <lineage>
        <taxon>Bacteria</taxon>
        <taxon>Bacillati</taxon>
        <taxon>Actinomycetota</taxon>
        <taxon>Actinomycetes</taxon>
        <taxon>Micromonosporales</taxon>
        <taxon>Micromonosporaceae</taxon>
        <taxon>Micromonospora</taxon>
    </lineage>
</organism>
<reference evidence="10 11" key="1">
    <citation type="submission" date="2018-07" db="EMBL/GenBank/DDBJ databases">
        <authorList>
            <person name="Ye Y."/>
        </authorList>
    </citation>
    <scope>NUCLEOTIDE SEQUENCE [LARGE SCALE GENOMIC DNA]</scope>
    <source>
        <strain evidence="11">H14(2018)</strain>
    </source>
</reference>
<dbReference type="Pfam" id="PF01266">
    <property type="entry name" value="DAO"/>
    <property type="match status" value="1"/>
</dbReference>
<gene>
    <name evidence="10" type="ORF">DVH21_17850</name>
</gene>
<dbReference type="Proteomes" id="UP000253958">
    <property type="component" value="Chromosome"/>
</dbReference>
<dbReference type="GO" id="GO:0071949">
    <property type="term" value="F:FAD binding"/>
    <property type="evidence" value="ECO:0007669"/>
    <property type="project" value="InterPro"/>
</dbReference>
<evidence type="ECO:0000256" key="6">
    <source>
        <dbReference type="ARBA" id="ARBA00039101"/>
    </source>
</evidence>
<evidence type="ECO:0000256" key="2">
    <source>
        <dbReference type="ARBA" id="ARBA00006730"/>
    </source>
</evidence>
<name>A0A3M9KYW3_9ACTN</name>
<proteinExistence type="inferred from homology"/>
<dbReference type="SUPFAM" id="SSF54373">
    <property type="entry name" value="FAD-linked reductases, C-terminal domain"/>
    <property type="match status" value="1"/>
</dbReference>
<evidence type="ECO:0000313" key="10">
    <source>
        <dbReference type="EMBL" id="AXH91632.1"/>
    </source>
</evidence>
<dbReference type="GO" id="GO:0005737">
    <property type="term" value="C:cytoplasm"/>
    <property type="evidence" value="ECO:0007669"/>
    <property type="project" value="TreeGrafter"/>
</dbReference>
<dbReference type="Gene3D" id="3.40.50.720">
    <property type="entry name" value="NAD(P)-binding Rossmann-like Domain"/>
    <property type="match status" value="1"/>
</dbReference>
<protein>
    <recommendedName>
        <fullName evidence="7">D-amino-acid oxidase</fullName>
        <ecNumber evidence="6">1.4.3.3</ecNumber>
    </recommendedName>
</protein>
<evidence type="ECO:0000256" key="7">
    <source>
        <dbReference type="ARBA" id="ARBA00039751"/>
    </source>
</evidence>
<reference evidence="10 11" key="2">
    <citation type="submission" date="2018-08" db="EMBL/GenBank/DDBJ databases">
        <title>Streptomyces kandeliansis sp. nov., an endophytic bacterium isolated from mangrove plant.</title>
        <authorList>
            <person name="Wang R."/>
        </authorList>
    </citation>
    <scope>NUCLEOTIDE SEQUENCE [LARGE SCALE GENOMIC DNA]</scope>
    <source>
        <strain evidence="11">H14(2018)</strain>
    </source>
</reference>
<dbReference type="GO" id="GO:0019478">
    <property type="term" value="P:D-amino acid catabolic process"/>
    <property type="evidence" value="ECO:0007669"/>
    <property type="project" value="TreeGrafter"/>
</dbReference>
<accession>A0A3M9KYW3</accession>
<dbReference type="PRINTS" id="PR00411">
    <property type="entry name" value="PNDRDTASEI"/>
</dbReference>
<keyword evidence="3" id="KW-0285">Flavoprotein</keyword>
<evidence type="ECO:0000259" key="9">
    <source>
        <dbReference type="Pfam" id="PF01266"/>
    </source>
</evidence>
<dbReference type="PROSITE" id="PS00677">
    <property type="entry name" value="DAO"/>
    <property type="match status" value="1"/>
</dbReference>
<evidence type="ECO:0000256" key="8">
    <source>
        <dbReference type="ARBA" id="ARBA00049547"/>
    </source>
</evidence>
<evidence type="ECO:0000256" key="5">
    <source>
        <dbReference type="ARBA" id="ARBA00023002"/>
    </source>
</evidence>
<dbReference type="PANTHER" id="PTHR11530:SF11">
    <property type="entry name" value="D-ASPARTATE OXIDASE"/>
    <property type="match status" value="1"/>
</dbReference>
<dbReference type="InterPro" id="IPR006076">
    <property type="entry name" value="FAD-dep_OxRdtase"/>
</dbReference>
<dbReference type="RefSeq" id="WP_114919879.1">
    <property type="nucleotide sequence ID" value="NZ_CBDRJL010000014.1"/>
</dbReference>
<sequence>MAARPDVVVLGAGVSGLSTGIRLVESGARVLVRTAAPPAHTTSALAGAMVGPNLSPPGDPQRAWTDETLRVLGAEPLPGVAWRDGTLAARPEGATPSFADQTPGFRSLGDDERPAGFGTAFTVRLPLVDMPVYLAYLLERFRDAGGEVRVAPVASLDEAATSAPVVVNCAGLAARTLTGDTGLHPVRGPRIVVRNPGLDRFFMEAPMAPTWASIFPHGDHVVLGGGQRRSDDTTPDPAEEADVLARCVAIEPALAAAEVLEHRVGLRPGRAVPRVEAERRGDALVVHNYGHAGNGVMLSWGCARDAAALALGPAPAA</sequence>
<comment type="cofactor">
    <cofactor evidence="1">
        <name>FAD</name>
        <dbReference type="ChEBI" id="CHEBI:57692"/>
    </cofactor>
</comment>
<comment type="catalytic activity">
    <reaction evidence="8">
        <text>a D-alpha-amino acid + O2 + H2O = a 2-oxocarboxylate + H2O2 + NH4(+)</text>
        <dbReference type="Rhea" id="RHEA:21816"/>
        <dbReference type="ChEBI" id="CHEBI:15377"/>
        <dbReference type="ChEBI" id="CHEBI:15379"/>
        <dbReference type="ChEBI" id="CHEBI:16240"/>
        <dbReference type="ChEBI" id="CHEBI:28938"/>
        <dbReference type="ChEBI" id="CHEBI:35179"/>
        <dbReference type="ChEBI" id="CHEBI:59871"/>
        <dbReference type="EC" id="1.4.3.3"/>
    </reaction>
    <physiologicalReaction direction="left-to-right" evidence="8">
        <dbReference type="Rhea" id="RHEA:21817"/>
    </physiologicalReaction>
</comment>
<dbReference type="GO" id="GO:0003884">
    <property type="term" value="F:D-amino-acid oxidase activity"/>
    <property type="evidence" value="ECO:0007669"/>
    <property type="project" value="UniProtKB-EC"/>
</dbReference>
<dbReference type="EC" id="1.4.3.3" evidence="6"/>
<evidence type="ECO:0000256" key="3">
    <source>
        <dbReference type="ARBA" id="ARBA00022630"/>
    </source>
</evidence>
<keyword evidence="4" id="KW-0274">FAD</keyword>
<comment type="similarity">
    <text evidence="2">Belongs to the DAMOX/DASOX family.</text>
</comment>
<dbReference type="AlphaFoldDB" id="A0A3M9KYW3"/>